<organism evidence="2 3">
    <name type="scientific">Plakobranchus ocellatus</name>
    <dbReference type="NCBI Taxonomy" id="259542"/>
    <lineage>
        <taxon>Eukaryota</taxon>
        <taxon>Metazoa</taxon>
        <taxon>Spiralia</taxon>
        <taxon>Lophotrochozoa</taxon>
        <taxon>Mollusca</taxon>
        <taxon>Gastropoda</taxon>
        <taxon>Heterobranchia</taxon>
        <taxon>Euthyneura</taxon>
        <taxon>Panpulmonata</taxon>
        <taxon>Sacoglossa</taxon>
        <taxon>Placobranchoidea</taxon>
        <taxon>Plakobranchidae</taxon>
        <taxon>Plakobranchus</taxon>
    </lineage>
</organism>
<dbReference type="AlphaFoldDB" id="A0AAV4BN30"/>
<comment type="caution">
    <text evidence="2">The sequence shown here is derived from an EMBL/GenBank/DDBJ whole genome shotgun (WGS) entry which is preliminary data.</text>
</comment>
<gene>
    <name evidence="2" type="ORF">PoB_004704300</name>
</gene>
<accession>A0AAV4BN30</accession>
<sequence>MNKAGTTTSGNDQSRSVAPLQQVKKRRNLHLNRARGYANNADRSTGQGNVPPMAKLATNVRGKIILLPFVAQGKRTKLLTRQRFMKLKYEVKKRNNIFGLEN</sequence>
<keyword evidence="3" id="KW-1185">Reference proteome</keyword>
<proteinExistence type="predicted"/>
<reference evidence="2 3" key="1">
    <citation type="journal article" date="2021" name="Elife">
        <title>Chloroplast acquisition without the gene transfer in kleptoplastic sea slugs, Plakobranchus ocellatus.</title>
        <authorList>
            <person name="Maeda T."/>
            <person name="Takahashi S."/>
            <person name="Yoshida T."/>
            <person name="Shimamura S."/>
            <person name="Takaki Y."/>
            <person name="Nagai Y."/>
            <person name="Toyoda A."/>
            <person name="Suzuki Y."/>
            <person name="Arimoto A."/>
            <person name="Ishii H."/>
            <person name="Satoh N."/>
            <person name="Nishiyama T."/>
            <person name="Hasebe M."/>
            <person name="Maruyama T."/>
            <person name="Minagawa J."/>
            <person name="Obokata J."/>
            <person name="Shigenobu S."/>
        </authorList>
    </citation>
    <scope>NUCLEOTIDE SEQUENCE [LARGE SCALE GENOMIC DNA]</scope>
</reference>
<protein>
    <submittedName>
        <fullName evidence="2">Uncharacterized protein</fullName>
    </submittedName>
</protein>
<dbReference type="Proteomes" id="UP000735302">
    <property type="component" value="Unassembled WGS sequence"/>
</dbReference>
<feature type="compositionally biased region" description="Polar residues" evidence="1">
    <location>
        <begin position="1"/>
        <end position="16"/>
    </location>
</feature>
<evidence type="ECO:0000313" key="2">
    <source>
        <dbReference type="EMBL" id="GFO20538.1"/>
    </source>
</evidence>
<feature type="region of interest" description="Disordered" evidence="1">
    <location>
        <begin position="1"/>
        <end position="53"/>
    </location>
</feature>
<evidence type="ECO:0000313" key="3">
    <source>
        <dbReference type="Proteomes" id="UP000735302"/>
    </source>
</evidence>
<feature type="compositionally biased region" description="Basic residues" evidence="1">
    <location>
        <begin position="23"/>
        <end position="33"/>
    </location>
</feature>
<evidence type="ECO:0000256" key="1">
    <source>
        <dbReference type="SAM" id="MobiDB-lite"/>
    </source>
</evidence>
<dbReference type="EMBL" id="BLXT01005178">
    <property type="protein sequence ID" value="GFO20538.1"/>
    <property type="molecule type" value="Genomic_DNA"/>
</dbReference>
<name>A0AAV4BN30_9GAST</name>